<name>A0AAV1AVF7_VICFA</name>
<evidence type="ECO:0000313" key="2">
    <source>
        <dbReference type="Proteomes" id="UP001157006"/>
    </source>
</evidence>
<organism evidence="1 2">
    <name type="scientific">Vicia faba</name>
    <name type="common">Broad bean</name>
    <name type="synonym">Faba vulgaris</name>
    <dbReference type="NCBI Taxonomy" id="3906"/>
    <lineage>
        <taxon>Eukaryota</taxon>
        <taxon>Viridiplantae</taxon>
        <taxon>Streptophyta</taxon>
        <taxon>Embryophyta</taxon>
        <taxon>Tracheophyta</taxon>
        <taxon>Spermatophyta</taxon>
        <taxon>Magnoliopsida</taxon>
        <taxon>eudicotyledons</taxon>
        <taxon>Gunneridae</taxon>
        <taxon>Pentapetalae</taxon>
        <taxon>rosids</taxon>
        <taxon>fabids</taxon>
        <taxon>Fabales</taxon>
        <taxon>Fabaceae</taxon>
        <taxon>Papilionoideae</taxon>
        <taxon>50 kb inversion clade</taxon>
        <taxon>NPAAA clade</taxon>
        <taxon>Hologalegina</taxon>
        <taxon>IRL clade</taxon>
        <taxon>Fabeae</taxon>
        <taxon>Vicia</taxon>
    </lineage>
</organism>
<reference evidence="1 2" key="1">
    <citation type="submission" date="2023-01" db="EMBL/GenBank/DDBJ databases">
        <authorList>
            <person name="Kreplak J."/>
        </authorList>
    </citation>
    <scope>NUCLEOTIDE SEQUENCE [LARGE SCALE GENOMIC DNA]</scope>
</reference>
<evidence type="ECO:0000313" key="1">
    <source>
        <dbReference type="EMBL" id="CAI8614521.1"/>
    </source>
</evidence>
<accession>A0AAV1AVF7</accession>
<dbReference type="EMBL" id="OX451740">
    <property type="protein sequence ID" value="CAI8614521.1"/>
    <property type="molecule type" value="Genomic_DNA"/>
</dbReference>
<dbReference type="Proteomes" id="UP001157006">
    <property type="component" value="Chromosome 5"/>
</dbReference>
<proteinExistence type="predicted"/>
<dbReference type="AlphaFoldDB" id="A0AAV1AVF7"/>
<keyword evidence="2" id="KW-1185">Reference proteome</keyword>
<protein>
    <submittedName>
        <fullName evidence="1">Uncharacterized protein</fullName>
    </submittedName>
</protein>
<sequence>MEEEDVRHVEYMMLRATDALCMDRIKEQLVALQASSTSNGGLDSIGKSYENQLIGMLTGMTDKSQEIDASDSLDVEVSTTPYTIVEMVVLEALREAFLVVDAAILSHDRVIEPSISEFHVVPIIKGFLPFTVRPCSYSKHLGSSPMTVLEDFNIVIPLILLMILLSDPPDLVSIPPLSLALPWLHHSVYPIPLKSPSSSKVNNLPLYFQFEQKNYFGS</sequence>
<gene>
    <name evidence="1" type="ORF">VFH_V133400</name>
</gene>